<dbReference type="InParanoid" id="C0NR14"/>
<sequence length="109" mass="11921">MHAADFVLPPSIMKQDDLSSQGRRWIRPNSREIRPPETPVVDFESVAEIPRPTACYVMGYVEESELSGLGCVILDFPHPGISPAAGEILQQDVMRAEEAKDTPTGVDGT</sequence>
<accession>C0NR14</accession>
<proteinExistence type="predicted"/>
<keyword evidence="3" id="KW-1185">Reference proteome</keyword>
<dbReference type="EMBL" id="GG663369">
    <property type="protein sequence ID" value="EEH06128.1"/>
    <property type="molecule type" value="Genomic_DNA"/>
</dbReference>
<dbReference type="VEuPathDB" id="FungiDB:I7I50_03795"/>
<evidence type="ECO:0000313" key="2">
    <source>
        <dbReference type="EMBL" id="EEH06128.1"/>
    </source>
</evidence>
<reference evidence="2" key="1">
    <citation type="submission" date="2009-02" db="EMBL/GenBank/DDBJ databases">
        <title>The Genome Sequence of Ajellomyces capsulatus strain G186AR.</title>
        <authorList>
            <consortium name="The Broad Institute Genome Sequencing Platform"/>
            <person name="Champion M."/>
            <person name="Cuomo C."/>
            <person name="Ma L.-J."/>
            <person name="Henn M.R."/>
            <person name="Sil A."/>
            <person name="Goldman B."/>
            <person name="Young S.K."/>
            <person name="Kodira C.D."/>
            <person name="Zeng Q."/>
            <person name="Koehrsen M."/>
            <person name="Alvarado L."/>
            <person name="Berlin A."/>
            <person name="Borenstein D."/>
            <person name="Chen Z."/>
            <person name="Engels R."/>
            <person name="Freedman E."/>
            <person name="Gellesch M."/>
            <person name="Goldberg J."/>
            <person name="Griggs A."/>
            <person name="Gujja S."/>
            <person name="Heiman D."/>
            <person name="Hepburn T."/>
            <person name="Howarth C."/>
            <person name="Jen D."/>
            <person name="Larson L."/>
            <person name="Lewis B."/>
            <person name="Mehta T."/>
            <person name="Park D."/>
            <person name="Pearson M."/>
            <person name="Roberts A."/>
            <person name="Saif S."/>
            <person name="Shea T."/>
            <person name="Shenoy N."/>
            <person name="Sisk P."/>
            <person name="Stolte C."/>
            <person name="Sykes S."/>
            <person name="Walk T."/>
            <person name="White J."/>
            <person name="Yandava C."/>
            <person name="Klein B."/>
            <person name="McEwen J.G."/>
            <person name="Puccia R."/>
            <person name="Goldman G.H."/>
            <person name="Felipe M.S."/>
            <person name="Nino-Vega G."/>
            <person name="San-Blas G."/>
            <person name="Taylor J."/>
            <person name="Mendoza L."/>
            <person name="Galagan J."/>
            <person name="Nusbaum C."/>
            <person name="Birren B."/>
        </authorList>
    </citation>
    <scope>NUCLEOTIDE SEQUENCE</scope>
    <source>
        <strain evidence="2">G186AR</strain>
    </source>
</reference>
<evidence type="ECO:0000313" key="3">
    <source>
        <dbReference type="Proteomes" id="UP000001631"/>
    </source>
</evidence>
<protein>
    <submittedName>
        <fullName evidence="2">Uncharacterized protein</fullName>
    </submittedName>
</protein>
<name>C0NR14_AJECG</name>
<dbReference type="RefSeq" id="XP_045286609.1">
    <property type="nucleotide sequence ID" value="XM_045432493.1"/>
</dbReference>
<dbReference type="GeneID" id="69038460"/>
<evidence type="ECO:0000256" key="1">
    <source>
        <dbReference type="SAM" id="MobiDB-lite"/>
    </source>
</evidence>
<gene>
    <name evidence="2" type="ORF">HCBG_05444</name>
</gene>
<dbReference type="HOGENOM" id="CLU_2183180_0_0_1"/>
<organism evidence="2 3">
    <name type="scientific">Ajellomyces capsulatus (strain G186AR / H82 / ATCC MYA-2454 / RMSCC 2432)</name>
    <name type="common">Darling's disease fungus</name>
    <name type="synonym">Histoplasma capsulatum</name>
    <dbReference type="NCBI Taxonomy" id="447093"/>
    <lineage>
        <taxon>Eukaryota</taxon>
        <taxon>Fungi</taxon>
        <taxon>Dikarya</taxon>
        <taxon>Ascomycota</taxon>
        <taxon>Pezizomycotina</taxon>
        <taxon>Eurotiomycetes</taxon>
        <taxon>Eurotiomycetidae</taxon>
        <taxon>Onygenales</taxon>
        <taxon>Ajellomycetaceae</taxon>
        <taxon>Histoplasma</taxon>
    </lineage>
</organism>
<dbReference type="Proteomes" id="UP000001631">
    <property type="component" value="Unassembled WGS sequence"/>
</dbReference>
<dbReference type="AlphaFoldDB" id="C0NR14"/>
<feature type="region of interest" description="Disordered" evidence="1">
    <location>
        <begin position="18"/>
        <end position="37"/>
    </location>
</feature>